<keyword evidence="2" id="KW-1185">Reference proteome</keyword>
<protein>
    <submittedName>
        <fullName evidence="1">Uncharacterized protein</fullName>
    </submittedName>
</protein>
<dbReference type="EMBL" id="KV426371">
    <property type="protein sequence ID" value="KZV81740.1"/>
    <property type="molecule type" value="Genomic_DNA"/>
</dbReference>
<gene>
    <name evidence="1" type="ORF">EXIGLDRAFT_703388</name>
</gene>
<sequence>MDLGDEDYKVEPTQNSSQLTQYAFWASADFRIQTGVILLDQRQERVFFVKNNRLGVRTFPRGESGNIDALLGSPVLCVEAMCGYKCDQLALPVLAKEYREPDHKAVARIKDELSDDPFYVTFDTLWDHTTGEKWAQGYQLITYWYAAVVDNGTTR</sequence>
<evidence type="ECO:0000313" key="1">
    <source>
        <dbReference type="EMBL" id="KZV81740.1"/>
    </source>
</evidence>
<evidence type="ECO:0000313" key="2">
    <source>
        <dbReference type="Proteomes" id="UP000077266"/>
    </source>
</evidence>
<dbReference type="OrthoDB" id="10259236at2759"/>
<dbReference type="InParanoid" id="A0A165C3D7"/>
<proteinExistence type="predicted"/>
<reference evidence="1 2" key="1">
    <citation type="journal article" date="2016" name="Mol. Biol. Evol.">
        <title>Comparative Genomics of Early-Diverging Mushroom-Forming Fungi Provides Insights into the Origins of Lignocellulose Decay Capabilities.</title>
        <authorList>
            <person name="Nagy L.G."/>
            <person name="Riley R."/>
            <person name="Tritt A."/>
            <person name="Adam C."/>
            <person name="Daum C."/>
            <person name="Floudas D."/>
            <person name="Sun H."/>
            <person name="Yadav J.S."/>
            <person name="Pangilinan J."/>
            <person name="Larsson K.H."/>
            <person name="Matsuura K."/>
            <person name="Barry K."/>
            <person name="Labutti K."/>
            <person name="Kuo R."/>
            <person name="Ohm R.A."/>
            <person name="Bhattacharya S.S."/>
            <person name="Shirouzu T."/>
            <person name="Yoshinaga Y."/>
            <person name="Martin F.M."/>
            <person name="Grigoriev I.V."/>
            <person name="Hibbett D.S."/>
        </authorList>
    </citation>
    <scope>NUCLEOTIDE SEQUENCE [LARGE SCALE GENOMIC DNA]</scope>
    <source>
        <strain evidence="1 2">HHB12029</strain>
    </source>
</reference>
<dbReference type="Proteomes" id="UP000077266">
    <property type="component" value="Unassembled WGS sequence"/>
</dbReference>
<organism evidence="1 2">
    <name type="scientific">Exidia glandulosa HHB12029</name>
    <dbReference type="NCBI Taxonomy" id="1314781"/>
    <lineage>
        <taxon>Eukaryota</taxon>
        <taxon>Fungi</taxon>
        <taxon>Dikarya</taxon>
        <taxon>Basidiomycota</taxon>
        <taxon>Agaricomycotina</taxon>
        <taxon>Agaricomycetes</taxon>
        <taxon>Auriculariales</taxon>
        <taxon>Exidiaceae</taxon>
        <taxon>Exidia</taxon>
    </lineage>
</organism>
<accession>A0A165C3D7</accession>
<dbReference type="AlphaFoldDB" id="A0A165C3D7"/>
<name>A0A165C3D7_EXIGL</name>